<keyword evidence="5" id="KW-1185">Reference proteome</keyword>
<dbReference type="InterPro" id="IPR023780">
    <property type="entry name" value="Chromo_domain"/>
</dbReference>
<dbReference type="OrthoDB" id="3543857at2759"/>
<sequence length="562" mass="61420">MAASTSAMMDDSPLKRKRETHGKTRIEIHIPSKPRQYVTGSGPPLQRISLLPPEDSTAYILERIMLPSPGLAADGNPLPKRMIYLVGWKDLRAACLRVPAMQVLDYVSPMALEEWEWEMEEEMDKERAKMEKERKLEKTKPKRRGRPPAHGQIKPAAVAAPHNNAMKTGRPTKGAMSTTPTKARLQDFAGLSDDESSPSRQLEREQLESSHVSADDDLDDVDMATYQPDLQDLPVNIQRDTINKKSLESRTATLSHAQGNRNLPPNQLVGPFTSTGTSSQRSTPKPAPSTPAASSAAKSSVKTKETPVPLPRIPAIRPPQNGSSPAEVRVSSFTPLGGTSSFASSELRTLGANTPSAAPVPQPRSKDSAKKPKKDAKKTSKPPATNAEENAVPTAPDDDAEPAWEVKSVEATELFEVEGVGQVRYFQVRWEGDWPPEQNPSWEPEANLSKTLVRNFLNRNKKKSTPTKKKRLKQSTLSWAVGQQYKSVTEAFEGGTDDADLLGHQIDDVPTAPTADEGSEELFVVEEPPAKKATKRGSLGWGNRNGTSNGASMEFGVLPAYH</sequence>
<feature type="compositionally biased region" description="Basic and acidic residues" evidence="2">
    <location>
        <begin position="126"/>
        <end position="139"/>
    </location>
</feature>
<dbReference type="InterPro" id="IPR016197">
    <property type="entry name" value="Chromo-like_dom_sf"/>
</dbReference>
<name>A0A9P5GT88_9HYPO</name>
<dbReference type="Gene3D" id="2.40.50.40">
    <property type="match status" value="1"/>
</dbReference>
<evidence type="ECO:0000259" key="3">
    <source>
        <dbReference type="Pfam" id="PF00385"/>
    </source>
</evidence>
<gene>
    <name evidence="4" type="ORF">G7Z17_g13620</name>
</gene>
<accession>A0A9P5GT88</accession>
<dbReference type="SUPFAM" id="SSF54160">
    <property type="entry name" value="Chromo domain-like"/>
    <property type="match status" value="1"/>
</dbReference>
<dbReference type="Pfam" id="PF00385">
    <property type="entry name" value="Chromo"/>
    <property type="match status" value="1"/>
</dbReference>
<feature type="region of interest" description="Disordered" evidence="2">
    <location>
        <begin position="126"/>
        <end position="407"/>
    </location>
</feature>
<reference evidence="4" key="1">
    <citation type="submission" date="2020-03" db="EMBL/GenBank/DDBJ databases">
        <title>Draft Genome Sequence of Cylindrodendrum hubeiense.</title>
        <authorList>
            <person name="Buettner E."/>
            <person name="Kellner H."/>
        </authorList>
    </citation>
    <scope>NUCLEOTIDE SEQUENCE</scope>
    <source>
        <strain evidence="4">IHI 201604</strain>
    </source>
</reference>
<feature type="compositionally biased region" description="Polar residues" evidence="2">
    <location>
        <begin position="331"/>
        <end position="356"/>
    </location>
</feature>
<dbReference type="Proteomes" id="UP000722485">
    <property type="component" value="Unassembled WGS sequence"/>
</dbReference>
<feature type="compositionally biased region" description="Polar residues" evidence="2">
    <location>
        <begin position="249"/>
        <end position="265"/>
    </location>
</feature>
<protein>
    <recommendedName>
        <fullName evidence="3">Chromo domain-containing protein</fullName>
    </recommendedName>
</protein>
<evidence type="ECO:0000256" key="1">
    <source>
        <dbReference type="ARBA" id="ARBA00011353"/>
    </source>
</evidence>
<evidence type="ECO:0000313" key="4">
    <source>
        <dbReference type="EMBL" id="KAF7532622.1"/>
    </source>
</evidence>
<organism evidence="4 5">
    <name type="scientific">Cylindrodendrum hubeiense</name>
    <dbReference type="NCBI Taxonomy" id="595255"/>
    <lineage>
        <taxon>Eukaryota</taxon>
        <taxon>Fungi</taxon>
        <taxon>Dikarya</taxon>
        <taxon>Ascomycota</taxon>
        <taxon>Pezizomycotina</taxon>
        <taxon>Sordariomycetes</taxon>
        <taxon>Hypocreomycetidae</taxon>
        <taxon>Hypocreales</taxon>
        <taxon>Nectriaceae</taxon>
        <taxon>Cylindrodendrum</taxon>
    </lineage>
</organism>
<dbReference type="CDD" id="cd00024">
    <property type="entry name" value="CD_CSD"/>
    <property type="match status" value="1"/>
</dbReference>
<feature type="compositionally biased region" description="Basic residues" evidence="2">
    <location>
        <begin position="371"/>
        <end position="380"/>
    </location>
</feature>
<feature type="compositionally biased region" description="Low complexity" evidence="2">
    <location>
        <begin position="290"/>
        <end position="300"/>
    </location>
</feature>
<evidence type="ECO:0000313" key="5">
    <source>
        <dbReference type="Proteomes" id="UP000722485"/>
    </source>
</evidence>
<comment type="subunit">
    <text evidence="1">Component of the NuA4 histone acetyltransferase complex.</text>
</comment>
<feature type="region of interest" description="Disordered" evidence="2">
    <location>
        <begin position="512"/>
        <end position="562"/>
    </location>
</feature>
<dbReference type="AlphaFoldDB" id="A0A9P5GT88"/>
<comment type="caution">
    <text evidence="4">The sequence shown here is derived from an EMBL/GenBank/DDBJ whole genome shotgun (WGS) entry which is preliminary data.</text>
</comment>
<feature type="region of interest" description="Disordered" evidence="2">
    <location>
        <begin position="1"/>
        <end position="23"/>
    </location>
</feature>
<feature type="compositionally biased region" description="Polar residues" evidence="2">
    <location>
        <begin position="272"/>
        <end position="281"/>
    </location>
</feature>
<feature type="domain" description="Chromo" evidence="3">
    <location>
        <begin position="422"/>
        <end position="459"/>
    </location>
</feature>
<proteinExistence type="predicted"/>
<evidence type="ECO:0000256" key="2">
    <source>
        <dbReference type="SAM" id="MobiDB-lite"/>
    </source>
</evidence>
<dbReference type="EMBL" id="JAANBB010000885">
    <property type="protein sequence ID" value="KAF7532622.1"/>
    <property type="molecule type" value="Genomic_DNA"/>
</dbReference>